<protein>
    <submittedName>
        <fullName evidence="1">Uncharacterized protein</fullName>
    </submittedName>
</protein>
<gene>
    <name evidence="1" type="ORF">LKACC16343_00383</name>
</gene>
<proteinExistence type="predicted"/>
<name>A0A202FFM6_9LACO</name>
<reference evidence="1 2" key="1">
    <citation type="submission" date="2017-03" db="EMBL/GenBank/DDBJ databases">
        <title>Genome sequence of Lactobacillus bobalius KACC 16343.</title>
        <authorList>
            <person name="Chun J."/>
        </authorList>
    </citation>
    <scope>NUCLEOTIDE SEQUENCE [LARGE SCALE GENOMIC DNA]</scope>
    <source>
        <strain evidence="1 2">KACC 16343</strain>
    </source>
</reference>
<sequence length="93" mass="10273">MTGSYNETLSTVFSKSVRNMIQEVKADDSILVYNDIFPDTHIKYKYGDAAMNMWSLEGDSVNNYLATSPSGTATGFSADLIIIDDVYQVSSRS</sequence>
<dbReference type="Proteomes" id="UP000196232">
    <property type="component" value="Unassembled WGS sequence"/>
</dbReference>
<comment type="caution">
    <text evidence="1">The sequence shown here is derived from an EMBL/GenBank/DDBJ whole genome shotgun (WGS) entry which is preliminary data.</text>
</comment>
<evidence type="ECO:0000313" key="2">
    <source>
        <dbReference type="Proteomes" id="UP000196232"/>
    </source>
</evidence>
<dbReference type="EMBL" id="MYFM01000001">
    <property type="protein sequence ID" value="OVE99271.1"/>
    <property type="molecule type" value="Genomic_DNA"/>
</dbReference>
<dbReference type="AlphaFoldDB" id="A0A202FFM6"/>
<accession>A0A202FFM6</accession>
<organism evidence="1 2">
    <name type="scientific">Companilactobacillus bobalius</name>
    <dbReference type="NCBI Taxonomy" id="2801451"/>
    <lineage>
        <taxon>Bacteria</taxon>
        <taxon>Bacillati</taxon>
        <taxon>Bacillota</taxon>
        <taxon>Bacilli</taxon>
        <taxon>Lactobacillales</taxon>
        <taxon>Lactobacillaceae</taxon>
        <taxon>Companilactobacillus</taxon>
    </lineage>
</organism>
<evidence type="ECO:0000313" key="1">
    <source>
        <dbReference type="EMBL" id="OVE99271.1"/>
    </source>
</evidence>